<evidence type="ECO:0000313" key="2">
    <source>
        <dbReference type="EMBL" id="CAG8527732.1"/>
    </source>
</evidence>
<feature type="transmembrane region" description="Helical" evidence="1">
    <location>
        <begin position="50"/>
        <end position="71"/>
    </location>
</feature>
<evidence type="ECO:0000313" key="3">
    <source>
        <dbReference type="Proteomes" id="UP000789572"/>
    </source>
</evidence>
<dbReference type="Proteomes" id="UP000789572">
    <property type="component" value="Unassembled WGS sequence"/>
</dbReference>
<dbReference type="InterPro" id="IPR025187">
    <property type="entry name" value="DUF4112"/>
</dbReference>
<accession>A0A9N9FEA7</accession>
<proteinExistence type="predicted"/>
<name>A0A9N9FEA7_9GLOM</name>
<dbReference type="PANTHER" id="PTHR35519">
    <property type="entry name" value="MEMBRANE PROTEINS"/>
    <property type="match status" value="1"/>
</dbReference>
<comment type="caution">
    <text evidence="2">The sequence shown here is derived from an EMBL/GenBank/DDBJ whole genome shotgun (WGS) entry which is preliminary data.</text>
</comment>
<keyword evidence="1" id="KW-1133">Transmembrane helix</keyword>
<dbReference type="EMBL" id="CAJVPJ010000466">
    <property type="protein sequence ID" value="CAG8527732.1"/>
    <property type="molecule type" value="Genomic_DNA"/>
</dbReference>
<dbReference type="PANTHER" id="PTHR35519:SF2">
    <property type="entry name" value="PH DOMAIN PROTEIN"/>
    <property type="match status" value="1"/>
</dbReference>
<protein>
    <submittedName>
        <fullName evidence="2">9274_t:CDS:1</fullName>
    </submittedName>
</protein>
<feature type="transmembrane region" description="Helical" evidence="1">
    <location>
        <begin position="83"/>
        <end position="104"/>
    </location>
</feature>
<keyword evidence="3" id="KW-1185">Reference proteome</keyword>
<gene>
    <name evidence="2" type="ORF">POCULU_LOCUS3903</name>
</gene>
<dbReference type="AlphaFoldDB" id="A0A9N9FEA7"/>
<dbReference type="Pfam" id="PF13430">
    <property type="entry name" value="DUF4112"/>
    <property type="match status" value="1"/>
</dbReference>
<keyword evidence="1" id="KW-0812">Transmembrane</keyword>
<evidence type="ECO:0000256" key="1">
    <source>
        <dbReference type="SAM" id="Phobius"/>
    </source>
</evidence>
<sequence length="162" mass="18499">MVDTRTQIPFPPRKRPQNPREAQALYESVRTVALWLDSIPFLPFPVGLDAIIGVIPGVGDLAGFFMGCYQIHLTSFFPDLPQILLIKMIGLVILDTFIGLLPWIGDALDLLFKANLYNLFMLEKWLEEKYGDDICIYNSATHEPLKPRNNAPQARRSRNKRE</sequence>
<reference evidence="2" key="1">
    <citation type="submission" date="2021-06" db="EMBL/GenBank/DDBJ databases">
        <authorList>
            <person name="Kallberg Y."/>
            <person name="Tangrot J."/>
            <person name="Rosling A."/>
        </authorList>
    </citation>
    <scope>NUCLEOTIDE SEQUENCE</scope>
    <source>
        <strain evidence="2">IA702</strain>
    </source>
</reference>
<keyword evidence="1" id="KW-0472">Membrane</keyword>
<dbReference type="OrthoDB" id="2103474at2759"/>
<organism evidence="2 3">
    <name type="scientific">Paraglomus occultum</name>
    <dbReference type="NCBI Taxonomy" id="144539"/>
    <lineage>
        <taxon>Eukaryota</taxon>
        <taxon>Fungi</taxon>
        <taxon>Fungi incertae sedis</taxon>
        <taxon>Mucoromycota</taxon>
        <taxon>Glomeromycotina</taxon>
        <taxon>Glomeromycetes</taxon>
        <taxon>Paraglomerales</taxon>
        <taxon>Paraglomeraceae</taxon>
        <taxon>Paraglomus</taxon>
    </lineage>
</organism>